<evidence type="ECO:0000313" key="2">
    <source>
        <dbReference type="EMBL" id="VDO56430.1"/>
    </source>
</evidence>
<dbReference type="WBParaSite" id="OFLC_0000859101-mRNA-1">
    <property type="protein sequence ID" value="OFLC_0000859101-mRNA-1"/>
    <property type="gene ID" value="OFLC_0000859101"/>
</dbReference>
<feature type="region of interest" description="Disordered" evidence="1">
    <location>
        <begin position="61"/>
        <end position="81"/>
    </location>
</feature>
<proteinExistence type="predicted"/>
<keyword evidence="3" id="KW-1185">Reference proteome</keyword>
<evidence type="ECO:0000313" key="3">
    <source>
        <dbReference type="Proteomes" id="UP000267606"/>
    </source>
</evidence>
<reference evidence="2 3" key="2">
    <citation type="submission" date="2018-11" db="EMBL/GenBank/DDBJ databases">
        <authorList>
            <consortium name="Pathogen Informatics"/>
        </authorList>
    </citation>
    <scope>NUCLEOTIDE SEQUENCE [LARGE SCALE GENOMIC DNA]</scope>
</reference>
<sequence length="81" mass="9381">MMMTTSIQSSTFVEMKGRTSATDHVEIIRFHSVHQLQYISAKVFTIEYTIYHKSKRNKVGDECVGKEKQVDKKREKGEKNG</sequence>
<protein>
    <submittedName>
        <fullName evidence="4">Ovule protein</fullName>
    </submittedName>
</protein>
<dbReference type="Proteomes" id="UP000267606">
    <property type="component" value="Unassembled WGS sequence"/>
</dbReference>
<gene>
    <name evidence="2" type="ORF">OFLC_LOCUS8596</name>
</gene>
<accession>A0A183HM80</accession>
<evidence type="ECO:0000256" key="1">
    <source>
        <dbReference type="SAM" id="MobiDB-lite"/>
    </source>
</evidence>
<dbReference type="EMBL" id="UZAJ01009860">
    <property type="protein sequence ID" value="VDO56430.1"/>
    <property type="molecule type" value="Genomic_DNA"/>
</dbReference>
<organism evidence="4">
    <name type="scientific">Onchocerca flexuosa</name>
    <dbReference type="NCBI Taxonomy" id="387005"/>
    <lineage>
        <taxon>Eukaryota</taxon>
        <taxon>Metazoa</taxon>
        <taxon>Ecdysozoa</taxon>
        <taxon>Nematoda</taxon>
        <taxon>Chromadorea</taxon>
        <taxon>Rhabditida</taxon>
        <taxon>Spirurina</taxon>
        <taxon>Spiruromorpha</taxon>
        <taxon>Filarioidea</taxon>
        <taxon>Onchocercidae</taxon>
        <taxon>Onchocerca</taxon>
    </lineage>
</organism>
<name>A0A183HM80_9BILA</name>
<reference evidence="4" key="1">
    <citation type="submission" date="2016-06" db="UniProtKB">
        <authorList>
            <consortium name="WormBaseParasite"/>
        </authorList>
    </citation>
    <scope>IDENTIFICATION</scope>
</reference>
<evidence type="ECO:0000313" key="4">
    <source>
        <dbReference type="WBParaSite" id="OFLC_0000859101-mRNA-1"/>
    </source>
</evidence>
<dbReference type="AlphaFoldDB" id="A0A183HM80"/>